<comment type="subcellular location">
    <subcellularLocation>
        <location evidence="1">Cytoplasm</location>
        <location evidence="1">Cytoskeleton</location>
    </subcellularLocation>
</comment>
<sequence length="171" mass="19285">MAVNVYSTNVTTENLSRHDMLAWVNGCLDSKFVKIEELCTGAAYCQYMDMLFPGSIPVKRVKFRTNLEHEYIQNFKLLQASFKKMGVDKIVPIDKLVKGKFQDNFEFLQWFKKFFDANYSGQDYCAQSARGGEALGYGDGPAVSKSMPTLVRRANVIKPDTTASSKPRLGN</sequence>
<evidence type="ECO:0000256" key="1">
    <source>
        <dbReference type="ARBA" id="ARBA00004245"/>
    </source>
</evidence>
<keyword evidence="7" id="KW-1185">Reference proteome</keyword>
<dbReference type="FunFam" id="1.10.418.10:FF:000007">
    <property type="entry name" value="Microtubule-associated protein, RP/EB family, member 2"/>
    <property type="match status" value="1"/>
</dbReference>
<dbReference type="Pfam" id="PF00307">
    <property type="entry name" value="CH"/>
    <property type="match status" value="1"/>
</dbReference>
<evidence type="ECO:0000256" key="4">
    <source>
        <dbReference type="ARBA" id="ARBA00023212"/>
    </source>
</evidence>
<accession>A0ABD0YED6</accession>
<dbReference type="InterPro" id="IPR027328">
    <property type="entry name" value="MAPRE"/>
</dbReference>
<dbReference type="PROSITE" id="PS50021">
    <property type="entry name" value="CH"/>
    <property type="match status" value="1"/>
</dbReference>
<feature type="domain" description="Calponin-homology (CH)" evidence="5">
    <location>
        <begin position="14"/>
        <end position="116"/>
    </location>
</feature>
<dbReference type="SUPFAM" id="SSF47576">
    <property type="entry name" value="Calponin-homology domain, CH-domain"/>
    <property type="match status" value="1"/>
</dbReference>
<reference evidence="6 7" key="1">
    <citation type="submission" date="2024-07" db="EMBL/GenBank/DDBJ databases">
        <title>Chromosome-level genome assembly of the water stick insect Ranatra chinensis (Heteroptera: Nepidae).</title>
        <authorList>
            <person name="Liu X."/>
        </authorList>
    </citation>
    <scope>NUCLEOTIDE SEQUENCE [LARGE SCALE GENOMIC DNA]</scope>
    <source>
        <strain evidence="6">Cailab_2021Rc</strain>
        <tissue evidence="6">Muscle</tissue>
    </source>
</reference>
<dbReference type="InterPro" id="IPR001715">
    <property type="entry name" value="CH_dom"/>
</dbReference>
<comment type="caution">
    <text evidence="6">The sequence shown here is derived from an EMBL/GenBank/DDBJ whole genome shotgun (WGS) entry which is preliminary data.</text>
</comment>
<evidence type="ECO:0000259" key="5">
    <source>
        <dbReference type="PROSITE" id="PS50021"/>
    </source>
</evidence>
<dbReference type="PANTHER" id="PTHR10623">
    <property type="entry name" value="MICROTUBULE-ASSOCIATED PROTEIN RP/EB FAMILY MEMBER"/>
    <property type="match status" value="1"/>
</dbReference>
<dbReference type="EMBL" id="JBFDAA010000008">
    <property type="protein sequence ID" value="KAL1129686.1"/>
    <property type="molecule type" value="Genomic_DNA"/>
</dbReference>
<organism evidence="6 7">
    <name type="scientific">Ranatra chinensis</name>
    <dbReference type="NCBI Taxonomy" id="642074"/>
    <lineage>
        <taxon>Eukaryota</taxon>
        <taxon>Metazoa</taxon>
        <taxon>Ecdysozoa</taxon>
        <taxon>Arthropoda</taxon>
        <taxon>Hexapoda</taxon>
        <taxon>Insecta</taxon>
        <taxon>Pterygota</taxon>
        <taxon>Neoptera</taxon>
        <taxon>Paraneoptera</taxon>
        <taxon>Hemiptera</taxon>
        <taxon>Heteroptera</taxon>
        <taxon>Panheteroptera</taxon>
        <taxon>Nepomorpha</taxon>
        <taxon>Nepidae</taxon>
        <taxon>Ranatrinae</taxon>
        <taxon>Ranatra</taxon>
    </lineage>
</organism>
<proteinExistence type="inferred from homology"/>
<dbReference type="InterPro" id="IPR036872">
    <property type="entry name" value="CH_dom_sf"/>
</dbReference>
<keyword evidence="4" id="KW-0206">Cytoskeleton</keyword>
<evidence type="ECO:0000256" key="3">
    <source>
        <dbReference type="ARBA" id="ARBA00022490"/>
    </source>
</evidence>
<dbReference type="GO" id="GO:0005856">
    <property type="term" value="C:cytoskeleton"/>
    <property type="evidence" value="ECO:0007669"/>
    <property type="project" value="UniProtKB-SubCell"/>
</dbReference>
<gene>
    <name evidence="6" type="ORF">AAG570_012630</name>
</gene>
<name>A0ABD0YED6_9HEMI</name>
<evidence type="ECO:0000256" key="2">
    <source>
        <dbReference type="ARBA" id="ARBA00010729"/>
    </source>
</evidence>
<protein>
    <recommendedName>
        <fullName evidence="5">Calponin-homology (CH) domain-containing protein</fullName>
    </recommendedName>
</protein>
<evidence type="ECO:0000313" key="6">
    <source>
        <dbReference type="EMBL" id="KAL1129686.1"/>
    </source>
</evidence>
<dbReference type="CDD" id="cd00014">
    <property type="entry name" value="CH_SF"/>
    <property type="match status" value="1"/>
</dbReference>
<dbReference type="AlphaFoldDB" id="A0ABD0YED6"/>
<comment type="similarity">
    <text evidence="2">Belongs to the MAPRE family.</text>
</comment>
<evidence type="ECO:0000313" key="7">
    <source>
        <dbReference type="Proteomes" id="UP001558652"/>
    </source>
</evidence>
<dbReference type="Gene3D" id="1.10.418.10">
    <property type="entry name" value="Calponin-like domain"/>
    <property type="match status" value="1"/>
</dbReference>
<keyword evidence="3" id="KW-0963">Cytoplasm</keyword>
<dbReference type="Proteomes" id="UP001558652">
    <property type="component" value="Unassembled WGS sequence"/>
</dbReference>